<proteinExistence type="predicted"/>
<dbReference type="InterPro" id="IPR006379">
    <property type="entry name" value="HAD-SF_hydro_IIB"/>
</dbReference>
<dbReference type="CDD" id="cd07518">
    <property type="entry name" value="HAD_YbiV-Like"/>
    <property type="match status" value="1"/>
</dbReference>
<reference evidence="1 3" key="1">
    <citation type="submission" date="2012-06" db="EMBL/GenBank/DDBJ databases">
        <title>Draft genome sequence of Lactobacillus gigeriorum CRBIP 24.85T, isolated from chicken crop.</title>
        <authorList>
            <person name="Cousin S."/>
            <person name="Ma L."/>
            <person name="Creno S."/>
            <person name="Clermont D."/>
            <person name="Loux V."/>
            <person name="Bizet C."/>
            <person name="Bouchier C."/>
        </authorList>
    </citation>
    <scope>NUCLEOTIDE SEQUENCE [LARGE SCALE GENOMIC DNA]</scope>
    <source>
        <strain evidence="3">CRBIP 24.85T</strain>
        <strain evidence="1">Type strain: CRBIP 24.85</strain>
    </source>
</reference>
<reference evidence="2 4" key="2">
    <citation type="journal article" date="2015" name="Genome Announc.">
        <title>Expanding the biotechnology potential of lactobacilli through comparative genomics of 213 strains and associated genera.</title>
        <authorList>
            <person name="Sun Z."/>
            <person name="Harris H.M."/>
            <person name="McCann A."/>
            <person name="Guo C."/>
            <person name="Argimon S."/>
            <person name="Zhang W."/>
            <person name="Yang X."/>
            <person name="Jeffery I.B."/>
            <person name="Cooney J.C."/>
            <person name="Kagawa T.F."/>
            <person name="Liu W."/>
            <person name="Song Y."/>
            <person name="Salvetti E."/>
            <person name="Wrobel A."/>
            <person name="Rasinkangas P."/>
            <person name="Parkhill J."/>
            <person name="Rea M.C."/>
            <person name="O'Sullivan O."/>
            <person name="Ritari J."/>
            <person name="Douillard F.P."/>
            <person name="Paul Ross R."/>
            <person name="Yang R."/>
            <person name="Briner A.E."/>
            <person name="Felis G.E."/>
            <person name="de Vos W.M."/>
            <person name="Barrangou R."/>
            <person name="Klaenhammer T.R."/>
            <person name="Caufield P.W."/>
            <person name="Cui Y."/>
            <person name="Zhang H."/>
            <person name="O'Toole P.W."/>
        </authorList>
    </citation>
    <scope>NUCLEOTIDE SEQUENCE [LARGE SCALE GENOMIC DNA]</scope>
    <source>
        <strain evidence="2 4">DSM 23908</strain>
    </source>
</reference>
<dbReference type="SFLD" id="SFLDS00003">
    <property type="entry name" value="Haloacid_Dehalogenase"/>
    <property type="match status" value="1"/>
</dbReference>
<dbReference type="GO" id="GO:0005829">
    <property type="term" value="C:cytosol"/>
    <property type="evidence" value="ECO:0007669"/>
    <property type="project" value="TreeGrafter"/>
</dbReference>
<dbReference type="PANTHER" id="PTHR10000:SF53">
    <property type="entry name" value="5-AMINO-6-(5-PHOSPHO-D-RIBITYLAMINO)URACIL PHOSPHATASE YBJI-RELATED"/>
    <property type="match status" value="1"/>
</dbReference>
<dbReference type="RefSeq" id="WP_008473719.1">
    <property type="nucleotide sequence ID" value="NZ_AYZO01000018.1"/>
</dbReference>
<evidence type="ECO:0000313" key="4">
    <source>
        <dbReference type="Proteomes" id="UP000051521"/>
    </source>
</evidence>
<dbReference type="InterPro" id="IPR023214">
    <property type="entry name" value="HAD_sf"/>
</dbReference>
<evidence type="ECO:0000313" key="2">
    <source>
        <dbReference type="EMBL" id="KRN11781.1"/>
    </source>
</evidence>
<dbReference type="Pfam" id="PF08282">
    <property type="entry name" value="Hydrolase_3"/>
    <property type="match status" value="1"/>
</dbReference>
<dbReference type="GO" id="GO:0016791">
    <property type="term" value="F:phosphatase activity"/>
    <property type="evidence" value="ECO:0007669"/>
    <property type="project" value="TreeGrafter"/>
</dbReference>
<comment type="caution">
    <text evidence="1">The sequence shown here is derived from an EMBL/GenBank/DDBJ whole genome shotgun (WGS) entry which is preliminary data.</text>
</comment>
<organism evidence="1 3">
    <name type="scientific">Lactobacillus gigeriorum DSM 23908 = CRBIP 24.85</name>
    <dbReference type="NCBI Taxonomy" id="1423751"/>
    <lineage>
        <taxon>Bacteria</taxon>
        <taxon>Bacillati</taxon>
        <taxon>Bacillota</taxon>
        <taxon>Bacilli</taxon>
        <taxon>Lactobacillales</taxon>
        <taxon>Lactobacillaceae</taxon>
        <taxon>Lactobacillus</taxon>
    </lineage>
</organism>
<keyword evidence="4" id="KW-1185">Reference proteome</keyword>
<dbReference type="GO" id="GO:0000287">
    <property type="term" value="F:magnesium ion binding"/>
    <property type="evidence" value="ECO:0007669"/>
    <property type="project" value="TreeGrafter"/>
</dbReference>
<dbReference type="EMBL" id="AYZO01000018">
    <property type="protein sequence ID" value="KRN11781.1"/>
    <property type="molecule type" value="Genomic_DNA"/>
</dbReference>
<dbReference type="InterPro" id="IPR000150">
    <property type="entry name" value="Cof"/>
</dbReference>
<dbReference type="Proteomes" id="UP000009326">
    <property type="component" value="Unassembled WGS sequence"/>
</dbReference>
<dbReference type="SFLD" id="SFLDG01140">
    <property type="entry name" value="C2.B:_Phosphomannomutase_and_P"/>
    <property type="match status" value="1"/>
</dbReference>
<sequence length="272" mass="30738">MAQLPFKIVAVDMDGTFMSDQQTFDHAWFDQILTDLRANGAHFIISSGRPIKKIQADFSEYLDRISIVAENGGLIYRDNQLLRQRSLTASTGRKLVAYIAEKFPEVGIFASGTEGSYIRSSESEEFIKFMTFYYPERKLLDTLEQMPSDERIIKLTLRCPEELGPQIEAGFNEISSEKVHTASSGYHTVDVIPEGVNKADGIKFFLDYFKCSSADLIAFGDDFNDLEMLQLAKYSYLMANGNPKLVPYAKFRAPSNNENGVLQVLAEYLKQK</sequence>
<protein>
    <submittedName>
        <fullName evidence="1 2">Sugar-phosphatase</fullName>
    </submittedName>
</protein>
<dbReference type="PANTHER" id="PTHR10000">
    <property type="entry name" value="PHOSPHOSERINE PHOSPHATASE"/>
    <property type="match status" value="1"/>
</dbReference>
<name>I7K1J4_9LACO</name>
<dbReference type="STRING" id="1423751.FC38_GL000555"/>
<dbReference type="EMBL" id="CAKC01000068">
    <property type="protein sequence ID" value="CCI87480.1"/>
    <property type="molecule type" value="Genomic_DNA"/>
</dbReference>
<gene>
    <name evidence="1" type="ORF">BN52_05030</name>
    <name evidence="2" type="ORF">FC38_GL000555</name>
</gene>
<dbReference type="Proteomes" id="UP000051521">
    <property type="component" value="Unassembled WGS sequence"/>
</dbReference>
<evidence type="ECO:0000313" key="3">
    <source>
        <dbReference type="Proteomes" id="UP000009326"/>
    </source>
</evidence>
<evidence type="ECO:0000313" key="1">
    <source>
        <dbReference type="EMBL" id="CCI87480.1"/>
    </source>
</evidence>
<dbReference type="Gene3D" id="3.30.1240.10">
    <property type="match status" value="1"/>
</dbReference>
<dbReference type="Gene3D" id="3.40.50.1000">
    <property type="entry name" value="HAD superfamily/HAD-like"/>
    <property type="match status" value="1"/>
</dbReference>
<dbReference type="SUPFAM" id="SSF56784">
    <property type="entry name" value="HAD-like"/>
    <property type="match status" value="1"/>
</dbReference>
<dbReference type="AlphaFoldDB" id="I7K1J4"/>
<dbReference type="OrthoDB" id="9814970at2"/>
<dbReference type="NCBIfam" id="TIGR01484">
    <property type="entry name" value="HAD-SF-IIB"/>
    <property type="match status" value="1"/>
</dbReference>
<accession>I7K1J4</accession>
<dbReference type="NCBIfam" id="TIGR00099">
    <property type="entry name" value="Cof-subfamily"/>
    <property type="match status" value="1"/>
</dbReference>
<dbReference type="PATRIC" id="fig|1423751.3.peg.577"/>
<dbReference type="InterPro" id="IPR036412">
    <property type="entry name" value="HAD-like_sf"/>
</dbReference>